<keyword evidence="2" id="KW-0540">Nuclease</keyword>
<accession>A0ABS7QEK4</accession>
<evidence type="ECO:0000313" key="3">
    <source>
        <dbReference type="Proteomes" id="UP000778578"/>
    </source>
</evidence>
<keyword evidence="3" id="KW-1185">Reference proteome</keyword>
<feature type="domain" description="Putative restriction endonuclease" evidence="1">
    <location>
        <begin position="4"/>
        <end position="147"/>
    </location>
</feature>
<evidence type="ECO:0000259" key="1">
    <source>
        <dbReference type="Pfam" id="PF05685"/>
    </source>
</evidence>
<dbReference type="InterPro" id="IPR012296">
    <property type="entry name" value="Nuclease_put_TT1808"/>
</dbReference>
<sequence>MSTEGFKIEILDGKVVMTPRTPEQDWTIDEIKSAARRTGLTRERLVSDVAIDFPDETSSAPDVAILDNGAHRTQNRFTCVDLLAAFEVVSRPGDPNDYVLKVEKYGRYGVGVYVVADPFTRICTVFEQPQGTGYGERTEVRYGESFDVRLSTGEAFTVDTGTFPSKST</sequence>
<comment type="caution">
    <text evidence="2">The sequence shown here is derived from an EMBL/GenBank/DDBJ whole genome shotgun (WGS) entry which is preliminary data.</text>
</comment>
<dbReference type="Pfam" id="PF05685">
    <property type="entry name" value="Uma2"/>
    <property type="match status" value="1"/>
</dbReference>
<evidence type="ECO:0000313" key="2">
    <source>
        <dbReference type="EMBL" id="MBY8880184.1"/>
    </source>
</evidence>
<dbReference type="InterPro" id="IPR011335">
    <property type="entry name" value="Restrct_endonuc-II-like"/>
</dbReference>
<gene>
    <name evidence="2" type="ORF">K7862_21475</name>
</gene>
<dbReference type="SUPFAM" id="SSF52980">
    <property type="entry name" value="Restriction endonuclease-like"/>
    <property type="match status" value="1"/>
</dbReference>
<dbReference type="PANTHER" id="PTHR35400:SF3">
    <property type="entry name" value="SLL1072 PROTEIN"/>
    <property type="match status" value="1"/>
</dbReference>
<name>A0ABS7QEK4_9ACTN</name>
<dbReference type="Proteomes" id="UP000778578">
    <property type="component" value="Unassembled WGS sequence"/>
</dbReference>
<proteinExistence type="predicted"/>
<reference evidence="2 3" key="1">
    <citation type="submission" date="2021-08" db="EMBL/GenBank/DDBJ databases">
        <title>WGS of actinomycetes from Thailand.</title>
        <authorList>
            <person name="Thawai C."/>
        </authorList>
    </citation>
    <scope>NUCLEOTIDE SEQUENCE [LARGE SCALE GENOMIC DNA]</scope>
    <source>
        <strain evidence="2 3">PLK6-54</strain>
    </source>
</reference>
<protein>
    <submittedName>
        <fullName evidence="2">Uma2 family endonuclease</fullName>
    </submittedName>
</protein>
<dbReference type="CDD" id="cd06260">
    <property type="entry name" value="DUF820-like"/>
    <property type="match status" value="1"/>
</dbReference>
<dbReference type="PANTHER" id="PTHR35400">
    <property type="entry name" value="SLR1083 PROTEIN"/>
    <property type="match status" value="1"/>
</dbReference>
<dbReference type="GO" id="GO:0004519">
    <property type="term" value="F:endonuclease activity"/>
    <property type="evidence" value="ECO:0007669"/>
    <property type="project" value="UniProtKB-KW"/>
</dbReference>
<dbReference type="Gene3D" id="3.90.1570.10">
    <property type="entry name" value="tt1808, chain A"/>
    <property type="match status" value="1"/>
</dbReference>
<dbReference type="InterPro" id="IPR008538">
    <property type="entry name" value="Uma2"/>
</dbReference>
<dbReference type="EMBL" id="JAINZZ010000028">
    <property type="protein sequence ID" value="MBY8880184.1"/>
    <property type="molecule type" value="Genomic_DNA"/>
</dbReference>
<keyword evidence="2" id="KW-0255">Endonuclease</keyword>
<organism evidence="2 3">
    <name type="scientific">Actinacidiphila acidipaludis</name>
    <dbReference type="NCBI Taxonomy" id="2873382"/>
    <lineage>
        <taxon>Bacteria</taxon>
        <taxon>Bacillati</taxon>
        <taxon>Actinomycetota</taxon>
        <taxon>Actinomycetes</taxon>
        <taxon>Kitasatosporales</taxon>
        <taxon>Streptomycetaceae</taxon>
        <taxon>Actinacidiphila</taxon>
    </lineage>
</organism>
<keyword evidence="2" id="KW-0378">Hydrolase</keyword>